<name>A0ACC0K4F9_CHOFU</name>
<sequence>MLLADAEMAVQQFDARLRQLQRERIRVQENNQLLELKLCQLHREMNVLNRFEAHEDRLAERVYSKLMQVRGVQDQIVDCEHRIEEHYVEKESLNEHCEELQRAFKKLVQDNKFADFLRRIFKKKYRPPRDRDSDGATLLWPETYHFRAVLKIPSANITEPYEVWADGETENYRFDFYNGMTKIFRKQSVNNETTYYSINPESTGSYLNKEVCHELQADSRLVSSVLRKTYLPLSGRLSFVGIESLNNVKTNKWVYRAKSTEYDVTVDHRVWTLTKSVISGNSKVWIPIRHEYRLLQGDRELDFMQHDYANFTLDQPDSTVFNLPTDLKCPLYESELRYEAVDPILELVNPDLEHARTSKAFEIYKLKHNKEYKTKDEHFMRLQVFKNNLRYIQSINRQQNSYKLAVNHLADATEDELSVFLGTEISSELYDSDSEFVDDDINAKGYLDLRITGAVTSVKDQTTLCGSCYAFAVASAVESAAYIRNGFQHLEELSEQAIIDCTWGHNLVARIIHQQLALRYGLVDSEVPYYRYVPAPVLENGRATLYWDRSVITDRTIVANKPDIVLTDRSNRQAVLVDITIPHDENLVKARRTNSASTLTWLTSIIVSVRETCGDWARGCEPQQDPALRGKKDAEASFTIKVPRRNVALAVSMLNHGWKNETVPRTQPPSTSSNLHNLSCTPLIVLVAQAIINPAVHGADTAGSSDLGQVRGAAHSPQRPGRCHAQPDRDVPPSELLLELSAESIRIVSTGWNSSTVNGIDLKFDSLQKCCDLSQLWYREFYLEMTMGRKVNKCTVRHQHNEECNDLITMEKRIQFPIEMSMPWILTDHILRSKEPAMMEYVLYPLDLYNDSAQYALTVFKKQFLYDEVEAEVNLCFDQFVYKLAEQVYAHYKQLAASNVAWLQHAVGQALPAECMAREPRPGRTPAATRRCCGSGTSRCWDGTSPSARW</sequence>
<organism evidence="1 2">
    <name type="scientific">Choristoneura fumiferana</name>
    <name type="common">Spruce budworm moth</name>
    <name type="synonym">Archips fumiferana</name>
    <dbReference type="NCBI Taxonomy" id="7141"/>
    <lineage>
        <taxon>Eukaryota</taxon>
        <taxon>Metazoa</taxon>
        <taxon>Ecdysozoa</taxon>
        <taxon>Arthropoda</taxon>
        <taxon>Hexapoda</taxon>
        <taxon>Insecta</taxon>
        <taxon>Pterygota</taxon>
        <taxon>Neoptera</taxon>
        <taxon>Endopterygota</taxon>
        <taxon>Lepidoptera</taxon>
        <taxon>Glossata</taxon>
        <taxon>Ditrysia</taxon>
        <taxon>Tortricoidea</taxon>
        <taxon>Tortricidae</taxon>
        <taxon>Tortricinae</taxon>
        <taxon>Choristoneura</taxon>
    </lineage>
</organism>
<protein>
    <submittedName>
        <fullName evidence="1">Uncharacterized protein</fullName>
    </submittedName>
</protein>
<reference evidence="1 2" key="1">
    <citation type="journal article" date="2022" name="Genome Biol. Evol.">
        <title>The Spruce Budworm Genome: Reconstructing the Evolutionary History of Antifreeze Proteins.</title>
        <authorList>
            <person name="Beliveau C."/>
            <person name="Gagne P."/>
            <person name="Picq S."/>
            <person name="Vernygora O."/>
            <person name="Keeling C.I."/>
            <person name="Pinkney K."/>
            <person name="Doucet D."/>
            <person name="Wen F."/>
            <person name="Johnston J.S."/>
            <person name="Maaroufi H."/>
            <person name="Boyle B."/>
            <person name="Laroche J."/>
            <person name="Dewar K."/>
            <person name="Juretic N."/>
            <person name="Blackburn G."/>
            <person name="Nisole A."/>
            <person name="Brunet B."/>
            <person name="Brandao M."/>
            <person name="Lumley L."/>
            <person name="Duan J."/>
            <person name="Quan G."/>
            <person name="Lucarotti C.J."/>
            <person name="Roe A.D."/>
            <person name="Sperling F.A.H."/>
            <person name="Levesque R.C."/>
            <person name="Cusson M."/>
        </authorList>
    </citation>
    <scope>NUCLEOTIDE SEQUENCE [LARGE SCALE GENOMIC DNA]</scope>
    <source>
        <strain evidence="1">Glfc:IPQL:Cfum</strain>
    </source>
</reference>
<dbReference type="EMBL" id="CM046130">
    <property type="protein sequence ID" value="KAI8431314.1"/>
    <property type="molecule type" value="Genomic_DNA"/>
</dbReference>
<comment type="caution">
    <text evidence="1">The sequence shown here is derived from an EMBL/GenBank/DDBJ whole genome shotgun (WGS) entry which is preliminary data.</text>
</comment>
<gene>
    <name evidence="1" type="ORF">MSG28_015859</name>
</gene>
<accession>A0ACC0K4F9</accession>
<proteinExistence type="predicted"/>
<keyword evidence="2" id="KW-1185">Reference proteome</keyword>
<evidence type="ECO:0000313" key="1">
    <source>
        <dbReference type="EMBL" id="KAI8431314.1"/>
    </source>
</evidence>
<dbReference type="Proteomes" id="UP001064048">
    <property type="component" value="Chromosome 30"/>
</dbReference>
<evidence type="ECO:0000313" key="2">
    <source>
        <dbReference type="Proteomes" id="UP001064048"/>
    </source>
</evidence>